<feature type="domain" description="Phospholipid/glycerol acyltransferase" evidence="15">
    <location>
        <begin position="189"/>
        <end position="316"/>
    </location>
</feature>
<evidence type="ECO:0000256" key="10">
    <source>
        <dbReference type="ARBA" id="ARBA00023209"/>
    </source>
</evidence>
<dbReference type="Proteomes" id="UP000009022">
    <property type="component" value="Unassembled WGS sequence"/>
</dbReference>
<evidence type="ECO:0000256" key="1">
    <source>
        <dbReference type="ARBA" id="ARBA00004370"/>
    </source>
</evidence>
<evidence type="ECO:0000256" key="6">
    <source>
        <dbReference type="ARBA" id="ARBA00022692"/>
    </source>
</evidence>
<dbReference type="AlphaFoldDB" id="B3S8V7"/>
<comment type="subcellular location">
    <subcellularLocation>
        <location evidence="1">Membrane</location>
    </subcellularLocation>
</comment>
<dbReference type="GO" id="GO:0008374">
    <property type="term" value="F:O-acyltransferase activity"/>
    <property type="evidence" value="ECO:0007669"/>
    <property type="project" value="InterPro"/>
</dbReference>
<dbReference type="Pfam" id="PF01553">
    <property type="entry name" value="Acyltransferase"/>
    <property type="match status" value="1"/>
</dbReference>
<dbReference type="GO" id="GO:0016020">
    <property type="term" value="C:membrane"/>
    <property type="evidence" value="ECO:0007669"/>
    <property type="project" value="UniProtKB-SubCell"/>
</dbReference>
<feature type="transmembrane region" description="Helical" evidence="14">
    <location>
        <begin position="272"/>
        <end position="297"/>
    </location>
</feature>
<comment type="pathway">
    <text evidence="2">Lipid metabolism.</text>
</comment>
<dbReference type="KEGG" id="tad:TRIADDRAFT_50933"/>
<name>B3S8V7_TRIAD</name>
<dbReference type="CTD" id="6757923"/>
<keyword evidence="5" id="KW-0808">Transferase</keyword>
<accession>B3S8V7</accession>
<evidence type="ECO:0000256" key="14">
    <source>
        <dbReference type="SAM" id="Phobius"/>
    </source>
</evidence>
<keyword evidence="7 14" id="KW-1133">Transmembrane helix</keyword>
<dbReference type="InterPro" id="IPR045252">
    <property type="entry name" value="LPCAT1-like"/>
</dbReference>
<evidence type="ECO:0000313" key="17">
    <source>
        <dbReference type="Proteomes" id="UP000009022"/>
    </source>
</evidence>
<evidence type="ECO:0000256" key="4">
    <source>
        <dbReference type="ARBA" id="ARBA00022516"/>
    </source>
</evidence>
<evidence type="ECO:0000259" key="15">
    <source>
        <dbReference type="SMART" id="SM00563"/>
    </source>
</evidence>
<dbReference type="HOGENOM" id="CLU_031080_2_1_1"/>
<comment type="similarity">
    <text evidence="3">Belongs to the 1-acyl-sn-glycerol-3-phosphate acyltransferase family.</text>
</comment>
<evidence type="ECO:0000256" key="3">
    <source>
        <dbReference type="ARBA" id="ARBA00008655"/>
    </source>
</evidence>
<dbReference type="STRING" id="10228.B3S8V7"/>
<dbReference type="GeneID" id="6757923"/>
<evidence type="ECO:0000256" key="9">
    <source>
        <dbReference type="ARBA" id="ARBA00023136"/>
    </source>
</evidence>
<evidence type="ECO:0000256" key="13">
    <source>
        <dbReference type="ARBA" id="ARBA00025707"/>
    </source>
</evidence>
<dbReference type="EMBL" id="DS985257">
    <property type="protein sequence ID" value="EDV20769.1"/>
    <property type="molecule type" value="Genomic_DNA"/>
</dbReference>
<gene>
    <name evidence="16" type="ORF">TRIADDRAFT_50933</name>
</gene>
<feature type="transmembrane region" description="Helical" evidence="14">
    <location>
        <begin position="127"/>
        <end position="147"/>
    </location>
</feature>
<keyword evidence="9 14" id="KW-0472">Membrane</keyword>
<evidence type="ECO:0000256" key="2">
    <source>
        <dbReference type="ARBA" id="ARBA00005189"/>
    </source>
</evidence>
<dbReference type="InterPro" id="IPR002123">
    <property type="entry name" value="Plipid/glycerol_acylTrfase"/>
</dbReference>
<comment type="pathway">
    <text evidence="13">Phospholipid metabolism.</text>
</comment>
<keyword evidence="6 14" id="KW-0812">Transmembrane</keyword>
<evidence type="ECO:0000256" key="11">
    <source>
        <dbReference type="ARBA" id="ARBA00023264"/>
    </source>
</evidence>
<organism evidence="16 17">
    <name type="scientific">Trichoplax adhaerens</name>
    <name type="common">Trichoplax reptans</name>
    <dbReference type="NCBI Taxonomy" id="10228"/>
    <lineage>
        <taxon>Eukaryota</taxon>
        <taxon>Metazoa</taxon>
        <taxon>Placozoa</taxon>
        <taxon>Uniplacotomia</taxon>
        <taxon>Trichoplacea</taxon>
        <taxon>Trichoplacidae</taxon>
        <taxon>Trichoplax</taxon>
    </lineage>
</organism>
<feature type="transmembrane region" description="Helical" evidence="14">
    <location>
        <begin position="103"/>
        <end position="121"/>
    </location>
</feature>
<dbReference type="PANTHER" id="PTHR23063:SF2">
    <property type="entry name" value="GLYCEROL-3-PHOSPHATE ACYLTRANSFERASE 4, ISOFORM D-RELATED"/>
    <property type="match status" value="1"/>
</dbReference>
<reference evidence="16 17" key="1">
    <citation type="journal article" date="2008" name="Nature">
        <title>The Trichoplax genome and the nature of placozoans.</title>
        <authorList>
            <person name="Srivastava M."/>
            <person name="Begovic E."/>
            <person name="Chapman J."/>
            <person name="Putnam N.H."/>
            <person name="Hellsten U."/>
            <person name="Kawashima T."/>
            <person name="Kuo A."/>
            <person name="Mitros T."/>
            <person name="Salamov A."/>
            <person name="Carpenter M.L."/>
            <person name="Signorovitch A.Y."/>
            <person name="Moreno M.A."/>
            <person name="Kamm K."/>
            <person name="Grimwood J."/>
            <person name="Schmutz J."/>
            <person name="Shapiro H."/>
            <person name="Grigoriev I.V."/>
            <person name="Buss L.W."/>
            <person name="Schierwater B."/>
            <person name="Dellaporta S.L."/>
            <person name="Rokhsar D.S."/>
        </authorList>
    </citation>
    <scope>NUCLEOTIDE SEQUENCE [LARGE SCALE GENOMIC DNA]</scope>
    <source>
        <strain evidence="16 17">Grell-BS-1999</strain>
    </source>
</reference>
<keyword evidence="4" id="KW-0444">Lipid biosynthesis</keyword>
<dbReference type="OMA" id="PPMVREE"/>
<dbReference type="CDD" id="cd07991">
    <property type="entry name" value="LPLAT_LPCAT1-like"/>
    <property type="match status" value="1"/>
</dbReference>
<keyword evidence="8" id="KW-0443">Lipid metabolism</keyword>
<dbReference type="OrthoDB" id="10051137at2759"/>
<keyword evidence="17" id="KW-1185">Reference proteome</keyword>
<sequence length="412" mass="46873">MLLFLLGIPLILILTIVVIPASLNISFGVRDCYVNTLRKIFECSRMLSENDTNKKKFSLDDMLSFAACGMQAIVDDEITKCFSAEELPSWNLLTRTNKNYEYISLRLTILWIIGWCIRYLIFLPVRITILSLGLLWLCLATTLIGFLPKSSLQTKLNHYAYLIAFRVLARAISASIRVHNRENRAKGGGICVANHTSPIDVLILSTDNCYAMVGQIHGGFLGTVQRILSSSQSHVWFERSEMRDRMTVTNRLKEHVEDHSLDPMLIFPEGKLLFILLYFILNLSCCTCINNTSVFMFKKGSFEIGGTIHPAAIKYDPTFGDAFWNSSRESWVQYLVMMLTSWAIVCDVWYLPPRKMEENETATEFANRVKAEIAEKGGLVDLVWDGQLKRVAAKASLKYAEQEKYSEILLKD</sequence>
<dbReference type="FunCoup" id="B3S8V7">
    <property type="interactions" value="2314"/>
</dbReference>
<dbReference type="SMART" id="SM00563">
    <property type="entry name" value="PlsC"/>
    <property type="match status" value="1"/>
</dbReference>
<dbReference type="PhylomeDB" id="B3S8V7"/>
<dbReference type="RefSeq" id="XP_002116710.1">
    <property type="nucleotide sequence ID" value="XM_002116674.1"/>
</dbReference>
<keyword evidence="12" id="KW-0012">Acyltransferase</keyword>
<evidence type="ECO:0000256" key="5">
    <source>
        <dbReference type="ARBA" id="ARBA00022679"/>
    </source>
</evidence>
<dbReference type="PANTHER" id="PTHR23063">
    <property type="entry name" value="PHOSPHOLIPID ACYLTRANSFERASE"/>
    <property type="match status" value="1"/>
</dbReference>
<evidence type="ECO:0000256" key="8">
    <source>
        <dbReference type="ARBA" id="ARBA00023098"/>
    </source>
</evidence>
<feature type="transmembrane region" description="Helical" evidence="14">
    <location>
        <begin position="6"/>
        <end position="29"/>
    </location>
</feature>
<dbReference type="GO" id="GO:0008654">
    <property type="term" value="P:phospholipid biosynthetic process"/>
    <property type="evidence" value="ECO:0007669"/>
    <property type="project" value="UniProtKB-KW"/>
</dbReference>
<dbReference type="InParanoid" id="B3S8V7"/>
<keyword evidence="11" id="KW-1208">Phospholipid metabolism</keyword>
<evidence type="ECO:0000256" key="12">
    <source>
        <dbReference type="ARBA" id="ARBA00023315"/>
    </source>
</evidence>
<protein>
    <recommendedName>
        <fullName evidence="15">Phospholipid/glycerol acyltransferase domain-containing protein</fullName>
    </recommendedName>
</protein>
<evidence type="ECO:0000256" key="7">
    <source>
        <dbReference type="ARBA" id="ARBA00022989"/>
    </source>
</evidence>
<dbReference type="eggNOG" id="KOG2898">
    <property type="taxonomic scope" value="Eukaryota"/>
</dbReference>
<feature type="transmembrane region" description="Helical" evidence="14">
    <location>
        <begin position="331"/>
        <end position="351"/>
    </location>
</feature>
<keyword evidence="10" id="KW-0594">Phospholipid biosynthesis</keyword>
<proteinExistence type="inferred from homology"/>
<evidence type="ECO:0000313" key="16">
    <source>
        <dbReference type="EMBL" id="EDV20769.1"/>
    </source>
</evidence>